<dbReference type="EMBL" id="DSIY01000128">
    <property type="protein sequence ID" value="HEG90844.1"/>
    <property type="molecule type" value="Genomic_DNA"/>
</dbReference>
<accession>A0A831TEY3</accession>
<dbReference type="PANTHER" id="PTHR43464:SF82">
    <property type="entry name" value="METHYLTRANSFERASE DOMAIN-CONTAINING PROTEIN"/>
    <property type="match status" value="1"/>
</dbReference>
<keyword evidence="2" id="KW-0808">Transferase</keyword>
<protein>
    <submittedName>
        <fullName evidence="2">Class I SAM-dependent methyltransferase</fullName>
    </submittedName>
</protein>
<gene>
    <name evidence="2" type="ORF">ENP34_05320</name>
</gene>
<evidence type="ECO:0000259" key="1">
    <source>
        <dbReference type="Pfam" id="PF13649"/>
    </source>
</evidence>
<dbReference type="InterPro" id="IPR029063">
    <property type="entry name" value="SAM-dependent_MTases_sf"/>
</dbReference>
<reference evidence="2" key="1">
    <citation type="journal article" date="2020" name="mSystems">
        <title>Genome- and Community-Level Interaction Insights into Carbon Utilization and Element Cycling Functions of Hydrothermarchaeota in Hydrothermal Sediment.</title>
        <authorList>
            <person name="Zhou Z."/>
            <person name="Liu Y."/>
            <person name="Xu W."/>
            <person name="Pan J."/>
            <person name="Luo Z.H."/>
            <person name="Li M."/>
        </authorList>
    </citation>
    <scope>NUCLEOTIDE SEQUENCE [LARGE SCALE GENOMIC DNA]</scope>
    <source>
        <strain evidence="2">SpSt-210</strain>
    </source>
</reference>
<dbReference type="Gene3D" id="3.40.50.150">
    <property type="entry name" value="Vaccinia Virus protein VP39"/>
    <property type="match status" value="1"/>
</dbReference>
<dbReference type="CDD" id="cd02440">
    <property type="entry name" value="AdoMet_MTases"/>
    <property type="match status" value="1"/>
</dbReference>
<sequence>MRRDLHEANRWSWNAATAAHNTHKGDQARFFREGGSTLHREELELLGDLPARSVLHLQCNSGQDTLSLARLGATVTGVDISDTAIEFARQLSAEAGIPATFHRADVYDWLAEAAERPERYDVVFSSYGALCWLSNLKRWAAGIAAVLAPGGRLVVVDFHPVWMMFDDDWALRYPYSGFDEDNVLLADEGVGDYVAFELRARVPGQPVPGVESFQNPHPAYEFCWGLGDIVTAILEAGLRLEALREYPASPYTLRPGMRLVGDRWYPPEAFPPMPLLFGIRAVRPPQ</sequence>
<dbReference type="GO" id="GO:0008168">
    <property type="term" value="F:methyltransferase activity"/>
    <property type="evidence" value="ECO:0007669"/>
    <property type="project" value="UniProtKB-KW"/>
</dbReference>
<comment type="caution">
    <text evidence="2">The sequence shown here is derived from an EMBL/GenBank/DDBJ whole genome shotgun (WGS) entry which is preliminary data.</text>
</comment>
<name>A0A831TEY3_9BACT</name>
<feature type="domain" description="Methyltransferase" evidence="1">
    <location>
        <begin position="54"/>
        <end position="151"/>
    </location>
</feature>
<dbReference type="GO" id="GO:0032259">
    <property type="term" value="P:methylation"/>
    <property type="evidence" value="ECO:0007669"/>
    <property type="project" value="UniProtKB-KW"/>
</dbReference>
<keyword evidence="2" id="KW-0489">Methyltransferase</keyword>
<organism evidence="2">
    <name type="scientific">Thermorudis peleae</name>
    <dbReference type="NCBI Taxonomy" id="1382356"/>
    <lineage>
        <taxon>Bacteria</taxon>
        <taxon>Pseudomonadati</taxon>
        <taxon>Thermomicrobiota</taxon>
        <taxon>Thermomicrobia</taxon>
        <taxon>Thermomicrobia incertae sedis</taxon>
        <taxon>Thermorudis</taxon>
    </lineage>
</organism>
<dbReference type="InterPro" id="IPR041698">
    <property type="entry name" value="Methyltransf_25"/>
</dbReference>
<dbReference type="Pfam" id="PF13649">
    <property type="entry name" value="Methyltransf_25"/>
    <property type="match status" value="1"/>
</dbReference>
<evidence type="ECO:0000313" key="2">
    <source>
        <dbReference type="EMBL" id="HEG90844.1"/>
    </source>
</evidence>
<dbReference type="PANTHER" id="PTHR43464">
    <property type="entry name" value="METHYLTRANSFERASE"/>
    <property type="match status" value="1"/>
</dbReference>
<proteinExistence type="predicted"/>
<dbReference type="SUPFAM" id="SSF53335">
    <property type="entry name" value="S-adenosyl-L-methionine-dependent methyltransferases"/>
    <property type="match status" value="1"/>
</dbReference>
<dbReference type="AlphaFoldDB" id="A0A831TEY3"/>